<protein>
    <submittedName>
        <fullName evidence="2">GNAT family N-acetyltransferase</fullName>
    </submittedName>
</protein>
<keyword evidence="3" id="KW-1185">Reference proteome</keyword>
<organism evidence="2 3">
    <name type="scientific">Sphingomonas qomolangmaensis</name>
    <dbReference type="NCBI Taxonomy" id="2918765"/>
    <lineage>
        <taxon>Bacteria</taxon>
        <taxon>Pseudomonadati</taxon>
        <taxon>Pseudomonadota</taxon>
        <taxon>Alphaproteobacteria</taxon>
        <taxon>Sphingomonadales</taxon>
        <taxon>Sphingomonadaceae</taxon>
        <taxon>Sphingomonas</taxon>
    </lineage>
</organism>
<reference evidence="2" key="1">
    <citation type="submission" date="2022-07" db="EMBL/GenBank/DDBJ databases">
        <title>Sphingomonas sp. nov., a novel bacterium isolated from the north slope of the Mount Everest.</title>
        <authorList>
            <person name="Cui X."/>
            <person name="Liu Y."/>
        </authorList>
    </citation>
    <scope>NUCLEOTIDE SEQUENCE</scope>
    <source>
        <strain evidence="2">S5-59</strain>
    </source>
</reference>
<evidence type="ECO:0000259" key="1">
    <source>
        <dbReference type="PROSITE" id="PS51186"/>
    </source>
</evidence>
<dbReference type="PANTHER" id="PTHR43792:SF1">
    <property type="entry name" value="N-ACETYLTRANSFERASE DOMAIN-CONTAINING PROTEIN"/>
    <property type="match status" value="1"/>
</dbReference>
<dbReference type="Gene3D" id="3.40.630.30">
    <property type="match status" value="1"/>
</dbReference>
<dbReference type="RefSeq" id="WP_256507580.1">
    <property type="nucleotide sequence ID" value="NZ_CP101740.1"/>
</dbReference>
<evidence type="ECO:0000313" key="2">
    <source>
        <dbReference type="EMBL" id="UUL83744.1"/>
    </source>
</evidence>
<dbReference type="InterPro" id="IPR000182">
    <property type="entry name" value="GNAT_dom"/>
</dbReference>
<dbReference type="Proteomes" id="UP001058533">
    <property type="component" value="Chromosome"/>
</dbReference>
<dbReference type="SUPFAM" id="SSF55729">
    <property type="entry name" value="Acyl-CoA N-acyltransferases (Nat)"/>
    <property type="match status" value="1"/>
</dbReference>
<accession>A0ABY5LDF0</accession>
<dbReference type="EMBL" id="CP101740">
    <property type="protein sequence ID" value="UUL83744.1"/>
    <property type="molecule type" value="Genomic_DNA"/>
</dbReference>
<sequence length="176" mass="19560">MIETERLRLRPWHEADKPGFAAIINTPAMMTHFGGVQPRAKIDAIIHREIANQARDGHCMWAVETHGGELAGVCGVRCSGYPGTPVPDVLEIGWRIGEVYWGQGIALEAAEASIAWAWANTQRTSIAAWTSAANDRSWGLMRRLGMVRRPDLDFQHPYYPGDPIGAMIVYAIDRDH</sequence>
<dbReference type="PROSITE" id="PS51186">
    <property type="entry name" value="GNAT"/>
    <property type="match status" value="1"/>
</dbReference>
<dbReference type="Pfam" id="PF13302">
    <property type="entry name" value="Acetyltransf_3"/>
    <property type="match status" value="1"/>
</dbReference>
<dbReference type="PANTHER" id="PTHR43792">
    <property type="entry name" value="GNAT FAMILY, PUTATIVE (AFU_ORTHOLOGUE AFUA_3G00765)-RELATED-RELATED"/>
    <property type="match status" value="1"/>
</dbReference>
<dbReference type="InterPro" id="IPR016181">
    <property type="entry name" value="Acyl_CoA_acyltransferase"/>
</dbReference>
<gene>
    <name evidence="2" type="ORF">NMP03_05970</name>
</gene>
<feature type="domain" description="N-acetyltransferase" evidence="1">
    <location>
        <begin position="7"/>
        <end position="175"/>
    </location>
</feature>
<proteinExistence type="predicted"/>
<evidence type="ECO:0000313" key="3">
    <source>
        <dbReference type="Proteomes" id="UP001058533"/>
    </source>
</evidence>
<name>A0ABY5LDF0_9SPHN</name>
<dbReference type="InterPro" id="IPR051531">
    <property type="entry name" value="N-acetyltransferase"/>
</dbReference>